<reference evidence="2 3" key="1">
    <citation type="journal article" date="2019" name="Commun. Biol.">
        <title>The bagworm genome reveals a unique fibroin gene that provides high tensile strength.</title>
        <authorList>
            <person name="Kono N."/>
            <person name="Nakamura H."/>
            <person name="Ohtoshi R."/>
            <person name="Tomita M."/>
            <person name="Numata K."/>
            <person name="Arakawa K."/>
        </authorList>
    </citation>
    <scope>NUCLEOTIDE SEQUENCE [LARGE SCALE GENOMIC DNA]</scope>
</reference>
<name>A0A4C1WDS3_EUMVA</name>
<comment type="caution">
    <text evidence="2">The sequence shown here is derived from an EMBL/GenBank/DDBJ whole genome shotgun (WGS) entry which is preliminary data.</text>
</comment>
<gene>
    <name evidence="2" type="ORF">EVAR_81590_1</name>
</gene>
<organism evidence="2 3">
    <name type="scientific">Eumeta variegata</name>
    <name type="common">Bagworm moth</name>
    <name type="synonym">Eumeta japonica</name>
    <dbReference type="NCBI Taxonomy" id="151549"/>
    <lineage>
        <taxon>Eukaryota</taxon>
        <taxon>Metazoa</taxon>
        <taxon>Ecdysozoa</taxon>
        <taxon>Arthropoda</taxon>
        <taxon>Hexapoda</taxon>
        <taxon>Insecta</taxon>
        <taxon>Pterygota</taxon>
        <taxon>Neoptera</taxon>
        <taxon>Endopterygota</taxon>
        <taxon>Lepidoptera</taxon>
        <taxon>Glossata</taxon>
        <taxon>Ditrysia</taxon>
        <taxon>Tineoidea</taxon>
        <taxon>Psychidae</taxon>
        <taxon>Oiketicinae</taxon>
        <taxon>Eumeta</taxon>
    </lineage>
</organism>
<dbReference type="AlphaFoldDB" id="A0A4C1WDS3"/>
<feature type="region of interest" description="Disordered" evidence="1">
    <location>
        <begin position="63"/>
        <end position="91"/>
    </location>
</feature>
<accession>A0A4C1WDS3</accession>
<proteinExistence type="predicted"/>
<keyword evidence="3" id="KW-1185">Reference proteome</keyword>
<evidence type="ECO:0000313" key="3">
    <source>
        <dbReference type="Proteomes" id="UP000299102"/>
    </source>
</evidence>
<evidence type="ECO:0000313" key="2">
    <source>
        <dbReference type="EMBL" id="GBP49030.1"/>
    </source>
</evidence>
<dbReference type="EMBL" id="BGZK01000536">
    <property type="protein sequence ID" value="GBP49030.1"/>
    <property type="molecule type" value="Genomic_DNA"/>
</dbReference>
<dbReference type="Proteomes" id="UP000299102">
    <property type="component" value="Unassembled WGS sequence"/>
</dbReference>
<evidence type="ECO:0000256" key="1">
    <source>
        <dbReference type="SAM" id="MobiDB-lite"/>
    </source>
</evidence>
<protein>
    <submittedName>
        <fullName evidence="2">Uncharacterized protein</fullName>
    </submittedName>
</protein>
<sequence>MAYSMIRNLSNCGCAPLGGGLGTTAEWCATARAKEAANGHMRRTSLVSFTAAEAIGPVFVLRPSAREPSPPRPPRPQASDVGSACSRYLKD</sequence>